<reference evidence="1 2" key="1">
    <citation type="submission" date="2019-10" db="EMBL/GenBank/DDBJ databases">
        <title>Pseudoalteromonas rubra S4059.</title>
        <authorList>
            <person name="Paulsen S."/>
            <person name="Wang X."/>
        </authorList>
    </citation>
    <scope>NUCLEOTIDE SEQUENCE [LARGE SCALE GENOMIC DNA]</scope>
    <source>
        <strain evidence="1 2">S4059</strain>
    </source>
</reference>
<sequence length="148" mass="16770">MNATQKLSKAQLYSAIYDYFAAGMFALPILTAWYLAGPLQEAHTLFGATGDYPQFSGFHLLFANLFGGFAIMWSTLRIVKREPIFGMCDGYLRLYYGSLMCLYVFAFDTSRILYLFILIEFFWSSVQLTLYYKAKKEQTNGFAAAAAA</sequence>
<evidence type="ECO:0000313" key="1">
    <source>
        <dbReference type="EMBL" id="QPB84390.1"/>
    </source>
</evidence>
<dbReference type="Proteomes" id="UP000305729">
    <property type="component" value="Chromosome 1"/>
</dbReference>
<protein>
    <submittedName>
        <fullName evidence="1">Uncharacterized protein</fullName>
    </submittedName>
</protein>
<dbReference type="RefSeq" id="WP_125560705.1">
    <property type="nucleotide sequence ID" value="NZ_CP045429.1"/>
</dbReference>
<name>A0A5S3UUJ4_9GAMM</name>
<dbReference type="OrthoDB" id="8926562at2"/>
<gene>
    <name evidence="1" type="ORF">CWC22_015905</name>
</gene>
<dbReference type="EMBL" id="CP045429">
    <property type="protein sequence ID" value="QPB84390.1"/>
    <property type="molecule type" value="Genomic_DNA"/>
</dbReference>
<dbReference type="AlphaFoldDB" id="A0A5S3UUJ4"/>
<proteinExistence type="predicted"/>
<accession>A0A5S3UUJ4</accession>
<evidence type="ECO:0000313" key="2">
    <source>
        <dbReference type="Proteomes" id="UP000305729"/>
    </source>
</evidence>
<organism evidence="1 2">
    <name type="scientific">Pseudoalteromonas rubra</name>
    <dbReference type="NCBI Taxonomy" id="43658"/>
    <lineage>
        <taxon>Bacteria</taxon>
        <taxon>Pseudomonadati</taxon>
        <taxon>Pseudomonadota</taxon>
        <taxon>Gammaproteobacteria</taxon>
        <taxon>Alteromonadales</taxon>
        <taxon>Pseudoalteromonadaceae</taxon>
        <taxon>Pseudoalteromonas</taxon>
    </lineage>
</organism>